<organism evidence="1 2">
    <name type="scientific">Rhododendron molle</name>
    <name type="common">Chinese azalea</name>
    <name type="synonym">Azalea mollis</name>
    <dbReference type="NCBI Taxonomy" id="49168"/>
    <lineage>
        <taxon>Eukaryota</taxon>
        <taxon>Viridiplantae</taxon>
        <taxon>Streptophyta</taxon>
        <taxon>Embryophyta</taxon>
        <taxon>Tracheophyta</taxon>
        <taxon>Spermatophyta</taxon>
        <taxon>Magnoliopsida</taxon>
        <taxon>eudicotyledons</taxon>
        <taxon>Gunneridae</taxon>
        <taxon>Pentapetalae</taxon>
        <taxon>asterids</taxon>
        <taxon>Ericales</taxon>
        <taxon>Ericaceae</taxon>
        <taxon>Ericoideae</taxon>
        <taxon>Rhodoreae</taxon>
        <taxon>Rhododendron</taxon>
    </lineage>
</organism>
<proteinExistence type="predicted"/>
<evidence type="ECO:0000313" key="2">
    <source>
        <dbReference type="Proteomes" id="UP001062846"/>
    </source>
</evidence>
<name>A0ACC0PAA5_RHOML</name>
<sequence length="886" mass="101768">MAMEVVQLQHLGHDHPLMVIKKEETDDSWDLSCYGCEQPISISSSSSSSYYYGCKRCSFFLHKICAKPPDKMTHPSHPQHPLTLLPNNPNTYPNYYNSSYAECDVCRECFNRFTYHCSLCEYDIDMKCALVVLSIQQNIKHTSHPHQLIPLQKKSMFSCDACGIRHEGISFLCTTCGYWINQKCASSPINLKLNNHHHHTLSLIYSIPASYPLLCDYRNNETENESHDLHNFRVICLPVPDDSADIITQFIKNTAIQGKHEGAAEIKHGSHVHPLTLYEEPVDHASSHFNVAWNVQKCRGCAQSISAPFYCCLECEFYLHVWCAEIPEELRHPAHPQHTLFLTKDTWAKCNCCNLFGSTLFYKCEECYFYLDCKCASLPRVIKHEGHDKHTLALRPTSFSGTCISCSASLTISFECWGCKFNLCVRCAILPRTVRHRYDKHPFTLTYSPRPYRTDDDFCEICEDGIDSNRWFYHCGECDQYLHTDCILPVDQFSNMVYNDWDPINSRKHPHRLISVEPKPNESCSVCERSIADSGHYYCPPCQFRLCISCECCEEYSMVICLPVPDDSADIITQFIKNTAIQGKHEGAAEIKHGSHDHPLTLYEEPIDHASSHFNVASNVQKCCGCAQSISAPFYCCLKCEFYLHVWCAELPEELRHPAHPQHTLFLSKNATTVKCNCCNLFGSTIFYKCEECDFHLDCKCASLSRFINHESHDKHTLALRPTPFSGTCISCSASLRMSFECWGCQFNLCERCAMLPRTVRHRYDKHPFTLTYSPRPYRTDGDFCKICEDGIDSNRWFYHCGECDQYLHTDCILPVDQFSNMVYHHLWKPINSRKHQHRLIRVGPHPNASCSLCKRSFADSGHYLCAPCDFHLCDSCEEKEIEGEI</sequence>
<reference evidence="1" key="1">
    <citation type="submission" date="2022-02" db="EMBL/GenBank/DDBJ databases">
        <title>Plant Genome Project.</title>
        <authorList>
            <person name="Zhang R.-G."/>
        </authorList>
    </citation>
    <scope>NUCLEOTIDE SEQUENCE</scope>
    <source>
        <strain evidence="1">AT1</strain>
    </source>
</reference>
<dbReference type="Proteomes" id="UP001062846">
    <property type="component" value="Chromosome 3"/>
</dbReference>
<dbReference type="EMBL" id="CM046390">
    <property type="protein sequence ID" value="KAI8562124.1"/>
    <property type="molecule type" value="Genomic_DNA"/>
</dbReference>
<comment type="caution">
    <text evidence="1">The sequence shown here is derived from an EMBL/GenBank/DDBJ whole genome shotgun (WGS) entry which is preliminary data.</text>
</comment>
<evidence type="ECO:0000313" key="1">
    <source>
        <dbReference type="EMBL" id="KAI8562124.1"/>
    </source>
</evidence>
<accession>A0ACC0PAA5</accession>
<gene>
    <name evidence="1" type="ORF">RHMOL_Rhmol03G0010300</name>
</gene>
<protein>
    <submittedName>
        <fullName evidence="1">Uncharacterized protein</fullName>
    </submittedName>
</protein>
<keyword evidence="2" id="KW-1185">Reference proteome</keyword>